<dbReference type="InterPro" id="IPR027482">
    <property type="entry name" value="Sec1-like_dom2"/>
</dbReference>
<dbReference type="Proteomes" id="UP000245946">
    <property type="component" value="Unassembled WGS sequence"/>
</dbReference>
<dbReference type="RefSeq" id="XP_025596338.1">
    <property type="nucleotide sequence ID" value="XM_025743116.1"/>
</dbReference>
<protein>
    <submittedName>
        <fullName evidence="2">Sec1-like protein</fullName>
    </submittedName>
</protein>
<dbReference type="Gene3D" id="3.40.50.2060">
    <property type="match status" value="1"/>
</dbReference>
<proteinExistence type="inferred from homology"/>
<dbReference type="GO" id="GO:0016192">
    <property type="term" value="P:vesicle-mediated transport"/>
    <property type="evidence" value="ECO:0007669"/>
    <property type="project" value="InterPro"/>
</dbReference>
<dbReference type="STRING" id="58919.A0A316Z396"/>
<dbReference type="Pfam" id="PF00995">
    <property type="entry name" value="Sec1"/>
    <property type="match status" value="1"/>
</dbReference>
<comment type="similarity">
    <text evidence="1">Belongs to the STXBP/unc-18/SEC1 family.</text>
</comment>
<dbReference type="Gene3D" id="1.25.40.60">
    <property type="match status" value="1"/>
</dbReference>
<dbReference type="PIRSF" id="PIRSF005715">
    <property type="entry name" value="VPS45_Sec1"/>
    <property type="match status" value="1"/>
</dbReference>
<reference evidence="2 3" key="1">
    <citation type="journal article" date="2018" name="Mol. Biol. Evol.">
        <title>Broad Genomic Sampling Reveals a Smut Pathogenic Ancestry of the Fungal Clade Ustilaginomycotina.</title>
        <authorList>
            <person name="Kijpornyongpan T."/>
            <person name="Mondo S.J."/>
            <person name="Barry K."/>
            <person name="Sandor L."/>
            <person name="Lee J."/>
            <person name="Lipzen A."/>
            <person name="Pangilinan J."/>
            <person name="LaButti K."/>
            <person name="Hainaut M."/>
            <person name="Henrissat B."/>
            <person name="Grigoriev I.V."/>
            <person name="Spatafora J.W."/>
            <person name="Aime M.C."/>
        </authorList>
    </citation>
    <scope>NUCLEOTIDE SEQUENCE [LARGE SCALE GENOMIC DNA]</scope>
    <source>
        <strain evidence="2 3">MCA 4186</strain>
    </source>
</reference>
<dbReference type="EMBL" id="KZ819301">
    <property type="protein sequence ID" value="PWN96059.1"/>
    <property type="molecule type" value="Genomic_DNA"/>
</dbReference>
<accession>A0A316Z396</accession>
<dbReference type="InterPro" id="IPR043154">
    <property type="entry name" value="Sec-1-like_dom1"/>
</dbReference>
<dbReference type="OrthoDB" id="10251230at2759"/>
<name>A0A316Z396_9BASI</name>
<dbReference type="InterPro" id="IPR001619">
    <property type="entry name" value="Sec1-like"/>
</dbReference>
<dbReference type="SUPFAM" id="SSF56815">
    <property type="entry name" value="Sec1/munc18-like (SM) proteins"/>
    <property type="match status" value="1"/>
</dbReference>
<keyword evidence="3" id="KW-1185">Reference proteome</keyword>
<dbReference type="PANTHER" id="PTHR11679">
    <property type="entry name" value="VESICLE PROTEIN SORTING-ASSOCIATED"/>
    <property type="match status" value="1"/>
</dbReference>
<evidence type="ECO:0000256" key="1">
    <source>
        <dbReference type="ARBA" id="ARBA00009884"/>
    </source>
</evidence>
<evidence type="ECO:0000313" key="3">
    <source>
        <dbReference type="Proteomes" id="UP000245946"/>
    </source>
</evidence>
<dbReference type="AlphaFoldDB" id="A0A316Z396"/>
<dbReference type="InterPro" id="IPR043127">
    <property type="entry name" value="Sec-1-like_dom3a"/>
</dbReference>
<evidence type="ECO:0000313" key="2">
    <source>
        <dbReference type="EMBL" id="PWN96059.1"/>
    </source>
</evidence>
<dbReference type="Gene3D" id="3.90.830.10">
    <property type="entry name" value="Syntaxin Binding Protein 1, Chain A, domain 2"/>
    <property type="match status" value="1"/>
</dbReference>
<dbReference type="GeneID" id="37270660"/>
<organism evidence="2 3">
    <name type="scientific">Tilletiopsis washingtonensis</name>
    <dbReference type="NCBI Taxonomy" id="58919"/>
    <lineage>
        <taxon>Eukaryota</taxon>
        <taxon>Fungi</taxon>
        <taxon>Dikarya</taxon>
        <taxon>Basidiomycota</taxon>
        <taxon>Ustilaginomycotina</taxon>
        <taxon>Exobasidiomycetes</taxon>
        <taxon>Entylomatales</taxon>
        <taxon>Entylomatales incertae sedis</taxon>
        <taxon>Tilletiopsis</taxon>
    </lineage>
</organism>
<dbReference type="Gene3D" id="3.40.50.1910">
    <property type="match status" value="1"/>
</dbReference>
<dbReference type="InterPro" id="IPR036045">
    <property type="entry name" value="Sec1-like_sf"/>
</dbReference>
<gene>
    <name evidence="2" type="ORF">FA09DRAFT_331649</name>
</gene>
<sequence length="697" mass="75178">MSLAAAGAPTPTLRSAQLSSLLSLLNFNQPTGAQDGPSKLNGASGSADALDGLNIPEGPPAWKILVLDKVSQEVLATSLRVQDLRDHGVTLHMQLQSDRPPLPDVPAVYFVAPTHENLKRIAEDMKKSLYEAFHLNFTSTLPRTMLDEFASQVARDGTGSLVASVWDQYLDYVVLEPCLFSLLPGPPRPATQLVPSAPAGNGAAKQRDWTTYERLNDTSAGEREVEAETDRIAQGLFSTLATMGTLPIIRCPRGNAAELVGRKLEGRLREHISSARGSAHLFSGESAGSAWGSSRPLLIILDRNVDLVPMLSHSWTYQALVHDVLDMKLNRVTVESTEGGKTQKRSYDLDSKDYFWGKNAATPFPQVAEDIDTELNKYKSDAAEITRSTGISSMDEVGQLDLSSNASHLKAAITALPELTARKQTIDAHMNIATSLLQGIKARGLDTLFQLEEGIARQGKAVILETIRDKTLESAEDKLRLFIIYYLSAPDAVFSNRSDVEEFERALSEQGADLRALQYVKKVRELTRMTMLASAPAPAPAGGGELFRGFSSLSSRLTDRLKDSGLENIVAGVKNFLPVQKDLTVTRLVASLLDPAAASAQVRQETDDWLSFDMQPRRGRQVAGQSSATGAGAKDAIVFVVGGGSYVEYANLQEYAARTAGNSHAGAVGTQARRITYGATEILTPTAFVDALAGLSG</sequence>